<dbReference type="PANTHER" id="PTHR45138">
    <property type="entry name" value="REGULATORY COMPONENTS OF SENSORY TRANSDUCTION SYSTEM"/>
    <property type="match status" value="1"/>
</dbReference>
<organism evidence="5 6">
    <name type="scientific">Halomonas dongshanensis</name>
    <dbReference type="NCBI Taxonomy" id="2890835"/>
    <lineage>
        <taxon>Bacteria</taxon>
        <taxon>Pseudomonadati</taxon>
        <taxon>Pseudomonadota</taxon>
        <taxon>Gammaproteobacteria</taxon>
        <taxon>Oceanospirillales</taxon>
        <taxon>Halomonadaceae</taxon>
        <taxon>Halomonas</taxon>
    </lineage>
</organism>
<proteinExistence type="predicted"/>
<dbReference type="CDD" id="cd01949">
    <property type="entry name" value="GGDEF"/>
    <property type="match status" value="1"/>
</dbReference>
<dbReference type="PANTHER" id="PTHR45138:SF9">
    <property type="entry name" value="DIGUANYLATE CYCLASE DGCM-RELATED"/>
    <property type="match status" value="1"/>
</dbReference>
<dbReference type="InterPro" id="IPR043128">
    <property type="entry name" value="Rev_trsase/Diguanyl_cyclase"/>
</dbReference>
<gene>
    <name evidence="5" type="ORF">LLY24_12620</name>
</gene>
<comment type="caution">
    <text evidence="5">The sequence shown here is derived from an EMBL/GenBank/DDBJ whole genome shotgun (WGS) entry which is preliminary data.</text>
</comment>
<dbReference type="SUPFAM" id="SSF55073">
    <property type="entry name" value="Nucleotide cyclase"/>
    <property type="match status" value="1"/>
</dbReference>
<feature type="domain" description="GGDEF" evidence="4">
    <location>
        <begin position="169"/>
        <end position="298"/>
    </location>
</feature>
<dbReference type="EMBL" id="JAJISC010000005">
    <property type="protein sequence ID" value="MCS2610160.1"/>
    <property type="molecule type" value="Genomic_DNA"/>
</dbReference>
<evidence type="ECO:0000259" key="4">
    <source>
        <dbReference type="PROSITE" id="PS50887"/>
    </source>
</evidence>
<dbReference type="SUPFAM" id="SSF55785">
    <property type="entry name" value="PYP-like sensor domain (PAS domain)"/>
    <property type="match status" value="1"/>
</dbReference>
<evidence type="ECO:0000313" key="6">
    <source>
        <dbReference type="Proteomes" id="UP001165542"/>
    </source>
</evidence>
<evidence type="ECO:0000256" key="1">
    <source>
        <dbReference type="ARBA" id="ARBA00012528"/>
    </source>
</evidence>
<evidence type="ECO:0000256" key="2">
    <source>
        <dbReference type="ARBA" id="ARBA00034247"/>
    </source>
</evidence>
<dbReference type="InterPro" id="IPR029787">
    <property type="entry name" value="Nucleotide_cyclase"/>
</dbReference>
<name>A0ABT2EGB9_9GAMM</name>
<dbReference type="PROSITE" id="PS50887">
    <property type="entry name" value="GGDEF"/>
    <property type="match status" value="1"/>
</dbReference>
<dbReference type="PROSITE" id="PS50113">
    <property type="entry name" value="PAC"/>
    <property type="match status" value="1"/>
</dbReference>
<sequence>MSADKDAMTTSANDLVLDLPGVIFQFHRRQDGHMHFSYLEGGGRALATLDRRQLAIDAGGLLEQLTGEHYPSIMAALERSERWQIPLATRFRLTFPDASPYWIAISAKPTLTDGGCLWRGMMVDISDQVAEEQRLRKLCDTDPLTGLPNRRKLMMYLTHQASLSARHATPLAIMMLDIDHFKQFNDRWGHLQGDQVLRRLAKHTQRSFRCEDMVARLGGEEFVVVLPLTTLDQSVALADRLRHSVASCDFGTGQGEVTLSIGLAEYRAGETLERFIDRADQALYGAKGTGRDRVSTTP</sequence>
<dbReference type="Gene3D" id="3.30.450.20">
    <property type="entry name" value="PAS domain"/>
    <property type="match status" value="1"/>
</dbReference>
<protein>
    <recommendedName>
        <fullName evidence="1">diguanylate cyclase</fullName>
        <ecNumber evidence="1">2.7.7.65</ecNumber>
    </recommendedName>
</protein>
<dbReference type="SMART" id="SM00267">
    <property type="entry name" value="GGDEF"/>
    <property type="match status" value="1"/>
</dbReference>
<feature type="domain" description="PAC" evidence="3">
    <location>
        <begin position="87"/>
        <end position="137"/>
    </location>
</feature>
<dbReference type="Pfam" id="PF00990">
    <property type="entry name" value="GGDEF"/>
    <property type="match status" value="1"/>
</dbReference>
<dbReference type="InterPro" id="IPR000160">
    <property type="entry name" value="GGDEF_dom"/>
</dbReference>
<dbReference type="EC" id="2.7.7.65" evidence="1"/>
<keyword evidence="6" id="KW-1185">Reference proteome</keyword>
<dbReference type="Gene3D" id="3.30.70.270">
    <property type="match status" value="1"/>
</dbReference>
<reference evidence="5" key="1">
    <citation type="submission" date="2021-11" db="EMBL/GenBank/DDBJ databases">
        <title>Halomonas sp., isolated from a coastal aquaculture zone in Dongshan Bay.</title>
        <authorList>
            <person name="Lin W."/>
        </authorList>
    </citation>
    <scope>NUCLEOTIDE SEQUENCE</scope>
    <source>
        <strain evidence="5">Yzlin-01</strain>
    </source>
</reference>
<evidence type="ECO:0000259" key="3">
    <source>
        <dbReference type="PROSITE" id="PS50113"/>
    </source>
</evidence>
<dbReference type="RefSeq" id="WP_259036659.1">
    <property type="nucleotide sequence ID" value="NZ_JAJISC010000005.1"/>
</dbReference>
<dbReference type="NCBIfam" id="TIGR00254">
    <property type="entry name" value="GGDEF"/>
    <property type="match status" value="1"/>
</dbReference>
<dbReference type="Proteomes" id="UP001165542">
    <property type="component" value="Unassembled WGS sequence"/>
</dbReference>
<comment type="catalytic activity">
    <reaction evidence="2">
        <text>2 GTP = 3',3'-c-di-GMP + 2 diphosphate</text>
        <dbReference type="Rhea" id="RHEA:24898"/>
        <dbReference type="ChEBI" id="CHEBI:33019"/>
        <dbReference type="ChEBI" id="CHEBI:37565"/>
        <dbReference type="ChEBI" id="CHEBI:58805"/>
        <dbReference type="EC" id="2.7.7.65"/>
    </reaction>
</comment>
<dbReference type="InterPro" id="IPR000700">
    <property type="entry name" value="PAS-assoc_C"/>
</dbReference>
<accession>A0ABT2EGB9</accession>
<evidence type="ECO:0000313" key="5">
    <source>
        <dbReference type="EMBL" id="MCS2610160.1"/>
    </source>
</evidence>
<dbReference type="InterPro" id="IPR050469">
    <property type="entry name" value="Diguanylate_Cyclase"/>
</dbReference>
<dbReference type="InterPro" id="IPR035965">
    <property type="entry name" value="PAS-like_dom_sf"/>
</dbReference>